<evidence type="ECO:0000313" key="2">
    <source>
        <dbReference type="Proteomes" id="UP001063166"/>
    </source>
</evidence>
<dbReference type="Proteomes" id="UP001063166">
    <property type="component" value="Unassembled WGS sequence"/>
</dbReference>
<comment type="caution">
    <text evidence="1">The sequence shown here is derived from an EMBL/GenBank/DDBJ whole genome shotgun (WGS) entry which is preliminary data.</text>
</comment>
<dbReference type="EMBL" id="BRPK01000003">
    <property type="protein sequence ID" value="GLB36808.1"/>
    <property type="molecule type" value="Genomic_DNA"/>
</dbReference>
<dbReference type="AlphaFoldDB" id="A0A9P3PIY1"/>
<proteinExistence type="predicted"/>
<protein>
    <submittedName>
        <fullName evidence="1">Uncharacterized protein</fullName>
    </submittedName>
</protein>
<keyword evidence="2" id="KW-1185">Reference proteome</keyword>
<reference evidence="1" key="1">
    <citation type="submission" date="2022-07" db="EMBL/GenBank/DDBJ databases">
        <title>The genome of Lyophyllum shimeji provides insight into the initial evolution of ectomycorrhizal fungal genome.</title>
        <authorList>
            <person name="Kobayashi Y."/>
            <person name="Shibata T."/>
            <person name="Hirakawa H."/>
            <person name="Shigenobu S."/>
            <person name="Nishiyama T."/>
            <person name="Yamada A."/>
            <person name="Hasebe M."/>
            <person name="Kawaguchi M."/>
        </authorList>
    </citation>
    <scope>NUCLEOTIDE SEQUENCE</scope>
    <source>
        <strain evidence="1">AT787</strain>
    </source>
</reference>
<evidence type="ECO:0000313" key="1">
    <source>
        <dbReference type="EMBL" id="GLB36808.1"/>
    </source>
</evidence>
<organism evidence="1 2">
    <name type="scientific">Lyophyllum shimeji</name>
    <name type="common">Hon-shimeji</name>
    <name type="synonym">Tricholoma shimeji</name>
    <dbReference type="NCBI Taxonomy" id="47721"/>
    <lineage>
        <taxon>Eukaryota</taxon>
        <taxon>Fungi</taxon>
        <taxon>Dikarya</taxon>
        <taxon>Basidiomycota</taxon>
        <taxon>Agaricomycotina</taxon>
        <taxon>Agaricomycetes</taxon>
        <taxon>Agaricomycetidae</taxon>
        <taxon>Agaricales</taxon>
        <taxon>Tricholomatineae</taxon>
        <taxon>Lyophyllaceae</taxon>
        <taxon>Lyophyllum</taxon>
    </lineage>
</organism>
<name>A0A9P3PIY1_LYOSH</name>
<sequence>MFRLLCYVGQASKLGYPDAIPIDREENGPARRMRKSSRNMAHMISATASRLKTKQCLEECGITRRNQSRLVHSRRTRSCPRRTP</sequence>
<accession>A0A9P3PIY1</accession>
<gene>
    <name evidence="1" type="ORF">LshimejAT787_0310950</name>
</gene>